<gene>
    <name evidence="3" type="ORF">SAMN06296241_1790</name>
</gene>
<feature type="compositionally biased region" description="Polar residues" evidence="1">
    <location>
        <begin position="40"/>
        <end position="52"/>
    </location>
</feature>
<feature type="chain" id="PRO_5012764030" description="Secreted protein" evidence="2">
    <location>
        <begin position="20"/>
        <end position="222"/>
    </location>
</feature>
<dbReference type="AlphaFoldDB" id="A0A285X627"/>
<evidence type="ECO:0000256" key="2">
    <source>
        <dbReference type="SAM" id="SignalP"/>
    </source>
</evidence>
<organism evidence="3 4">
    <name type="scientific">Salinimicrobium sediminis</name>
    <dbReference type="NCBI Taxonomy" id="1343891"/>
    <lineage>
        <taxon>Bacteria</taxon>
        <taxon>Pseudomonadati</taxon>
        <taxon>Bacteroidota</taxon>
        <taxon>Flavobacteriia</taxon>
        <taxon>Flavobacteriales</taxon>
        <taxon>Flavobacteriaceae</taxon>
        <taxon>Salinimicrobium</taxon>
    </lineage>
</organism>
<keyword evidence="4" id="KW-1185">Reference proteome</keyword>
<feature type="region of interest" description="Disordered" evidence="1">
    <location>
        <begin position="24"/>
        <end position="52"/>
    </location>
</feature>
<evidence type="ECO:0000256" key="1">
    <source>
        <dbReference type="SAM" id="MobiDB-lite"/>
    </source>
</evidence>
<reference evidence="4" key="1">
    <citation type="submission" date="2017-09" db="EMBL/GenBank/DDBJ databases">
        <authorList>
            <person name="Varghese N."/>
            <person name="Submissions S."/>
        </authorList>
    </citation>
    <scope>NUCLEOTIDE SEQUENCE [LARGE SCALE GENOMIC DNA]</scope>
    <source>
        <strain evidence="4">CGMCC 1.12641</strain>
    </source>
</reference>
<feature type="signal peptide" evidence="2">
    <location>
        <begin position="1"/>
        <end position="19"/>
    </location>
</feature>
<evidence type="ECO:0000313" key="4">
    <source>
        <dbReference type="Proteomes" id="UP000219193"/>
    </source>
</evidence>
<evidence type="ECO:0000313" key="3">
    <source>
        <dbReference type="EMBL" id="SOC80244.1"/>
    </source>
</evidence>
<dbReference type="Proteomes" id="UP000219193">
    <property type="component" value="Unassembled WGS sequence"/>
</dbReference>
<sequence length="222" mass="24759">MMKNFILLLFCLVGFAAQGQIDNPTAPVKAPGELMAPKTGSESESYLKTSGNHSLSSKKGIFSNTSEPIKLGEKEEKSFSMRTDQNGLMTFKGKDYTPKAFVKDKEVREEFRRDQYLGDFKTTGVFVELYCRDHEYIDGDRVKISINGVVIDANNLLGGTFTPIMVRLDDGLNNIEFEALNQGTSGPNTAELRVYDDQGREVVRKEWNLLTGSKANLVVVKQ</sequence>
<protein>
    <recommendedName>
        <fullName evidence="5">Secreted protein</fullName>
    </recommendedName>
</protein>
<accession>A0A285X627</accession>
<dbReference type="EMBL" id="OCMF01000002">
    <property type="protein sequence ID" value="SOC80244.1"/>
    <property type="molecule type" value="Genomic_DNA"/>
</dbReference>
<name>A0A285X627_9FLAO</name>
<proteinExistence type="predicted"/>
<evidence type="ECO:0008006" key="5">
    <source>
        <dbReference type="Google" id="ProtNLM"/>
    </source>
</evidence>
<keyword evidence="2" id="KW-0732">Signal</keyword>